<accession>A0ABZ2Z2W5</accession>
<name>A0ABZ2Z2W5_9BACT</name>
<evidence type="ECO:0000313" key="1">
    <source>
        <dbReference type="EMBL" id="WZN46517.1"/>
    </source>
</evidence>
<dbReference type="PROSITE" id="PS51257">
    <property type="entry name" value="PROKAR_LIPOPROTEIN"/>
    <property type="match status" value="1"/>
</dbReference>
<sequence length="271" mass="30851">MLSRLLPLCLGAIVIFSCKKSEHTGQLPTTRVDSMLVMYTKQYVMVTPVPGPVLVMPKYALHFSLEHITRRVGVFIPGGLPGSYIFDQRRYEKVSYEKDSIVIGTYVEGQDGPPTSRKKYLLGKGNVWVRVRYSDATGLPTDTAWYYFKTMRKLDRIEWKNGNILTKNTFLHDRRGNVYTSTADTYIDGKHVGQDVTQYLEYDNKINPVKGVVLFEDMLERGQSENNALRIHSYGWAQGSGGGMSRYQSTASIKYFYDGRGRADLSKPPRF</sequence>
<dbReference type="EMBL" id="CP150096">
    <property type="protein sequence ID" value="WZN46517.1"/>
    <property type="molecule type" value="Genomic_DNA"/>
</dbReference>
<dbReference type="Proteomes" id="UP001449657">
    <property type="component" value="Chromosome"/>
</dbReference>
<reference evidence="1 2" key="1">
    <citation type="submission" date="2024-03" db="EMBL/GenBank/DDBJ databases">
        <title>Chitinophaga caseinilytica sp. nov., a casein hydrolysing bacterium isolated from forest soil.</title>
        <authorList>
            <person name="Lee D.S."/>
            <person name="Han D.M."/>
            <person name="Baek J.H."/>
            <person name="Choi D.G."/>
            <person name="Jeon J.H."/>
            <person name="Jeon C.O."/>
        </authorList>
    </citation>
    <scope>NUCLEOTIDE SEQUENCE [LARGE SCALE GENOMIC DNA]</scope>
    <source>
        <strain evidence="1 2">KACC 19118</strain>
    </source>
</reference>
<evidence type="ECO:0008006" key="3">
    <source>
        <dbReference type="Google" id="ProtNLM"/>
    </source>
</evidence>
<gene>
    <name evidence="1" type="ORF">WJU22_26890</name>
</gene>
<proteinExistence type="predicted"/>
<dbReference type="RefSeq" id="WP_341841215.1">
    <property type="nucleotide sequence ID" value="NZ_CP149792.1"/>
</dbReference>
<protein>
    <recommendedName>
        <fullName evidence="3">DKNYY family protein</fullName>
    </recommendedName>
</protein>
<organism evidence="1 2">
    <name type="scientific">Chitinophaga caseinilytica</name>
    <dbReference type="NCBI Taxonomy" id="2267521"/>
    <lineage>
        <taxon>Bacteria</taxon>
        <taxon>Pseudomonadati</taxon>
        <taxon>Bacteroidota</taxon>
        <taxon>Chitinophagia</taxon>
        <taxon>Chitinophagales</taxon>
        <taxon>Chitinophagaceae</taxon>
        <taxon>Chitinophaga</taxon>
    </lineage>
</organism>
<evidence type="ECO:0000313" key="2">
    <source>
        <dbReference type="Proteomes" id="UP001449657"/>
    </source>
</evidence>
<keyword evidence="2" id="KW-1185">Reference proteome</keyword>